<proteinExistence type="inferred from homology"/>
<feature type="binding site" evidence="4">
    <location>
        <position position="156"/>
    </location>
    <ligand>
        <name>a divalent metal cation</name>
        <dbReference type="ChEBI" id="CHEBI:60240"/>
        <label>2</label>
    </ligand>
</feature>
<dbReference type="KEGG" id="dno:DNO_0727"/>
<dbReference type="EMBL" id="CP000513">
    <property type="protein sequence ID" value="ABQ13432.1"/>
    <property type="molecule type" value="Genomic_DNA"/>
</dbReference>
<organism evidence="5 6">
    <name type="scientific">Dichelobacter nodosus (strain VCS1703A)</name>
    <dbReference type="NCBI Taxonomy" id="246195"/>
    <lineage>
        <taxon>Bacteria</taxon>
        <taxon>Pseudomonadati</taxon>
        <taxon>Pseudomonadota</taxon>
        <taxon>Gammaproteobacteria</taxon>
        <taxon>Cardiobacteriales</taxon>
        <taxon>Cardiobacteriaceae</taxon>
        <taxon>Dichelobacter</taxon>
    </lineage>
</organism>
<dbReference type="Proteomes" id="UP000000248">
    <property type="component" value="Chromosome"/>
</dbReference>
<feature type="binding site" evidence="4">
    <location>
        <position position="131"/>
    </location>
    <ligand>
        <name>a divalent metal cation</name>
        <dbReference type="ChEBI" id="CHEBI:60240"/>
        <label>2</label>
    </ligand>
</feature>
<evidence type="ECO:0000256" key="3">
    <source>
        <dbReference type="ARBA" id="ARBA00022801"/>
    </source>
</evidence>
<dbReference type="HOGENOM" id="CLU_031506_1_2_6"/>
<dbReference type="OrthoDB" id="9810005at2"/>
<dbReference type="PIRSF" id="PIRSF005902">
    <property type="entry name" value="DNase_TatD"/>
    <property type="match status" value="1"/>
</dbReference>
<protein>
    <submittedName>
        <fullName evidence="5">TatD family deoxyribonuclease</fullName>
    </submittedName>
</protein>
<name>A5EV17_DICNV</name>
<feature type="binding site" evidence="4">
    <location>
        <position position="95"/>
    </location>
    <ligand>
        <name>a divalent metal cation</name>
        <dbReference type="ChEBI" id="CHEBI:60240"/>
        <label>1</label>
    </ligand>
</feature>
<dbReference type="STRING" id="246195.DNO_0727"/>
<evidence type="ECO:0000313" key="6">
    <source>
        <dbReference type="Proteomes" id="UP000000248"/>
    </source>
</evidence>
<dbReference type="GO" id="GO:0046872">
    <property type="term" value="F:metal ion binding"/>
    <property type="evidence" value="ECO:0007669"/>
    <property type="project" value="UniProtKB-KW"/>
</dbReference>
<dbReference type="RefSeq" id="WP_012031059.1">
    <property type="nucleotide sequence ID" value="NC_009446.1"/>
</dbReference>
<evidence type="ECO:0000313" key="5">
    <source>
        <dbReference type="EMBL" id="ABQ13432.1"/>
    </source>
</evidence>
<dbReference type="Gene3D" id="3.20.20.140">
    <property type="entry name" value="Metal-dependent hydrolases"/>
    <property type="match status" value="1"/>
</dbReference>
<evidence type="ECO:0000256" key="1">
    <source>
        <dbReference type="ARBA" id="ARBA00009275"/>
    </source>
</evidence>
<evidence type="ECO:0000256" key="4">
    <source>
        <dbReference type="PIRSR" id="PIRSR005902-1"/>
    </source>
</evidence>
<comment type="similarity">
    <text evidence="1">Belongs to the metallo-dependent hydrolases superfamily. TatD-type hydrolase family.</text>
</comment>
<dbReference type="CDD" id="cd01310">
    <property type="entry name" value="TatD_DNAse"/>
    <property type="match status" value="1"/>
</dbReference>
<dbReference type="eggNOG" id="COG0084">
    <property type="taxonomic scope" value="Bacteria"/>
</dbReference>
<dbReference type="Pfam" id="PF01026">
    <property type="entry name" value="TatD_DNase"/>
    <property type="match status" value="1"/>
</dbReference>
<dbReference type="FunFam" id="3.20.20.140:FF:000005">
    <property type="entry name" value="TatD family hydrolase"/>
    <property type="match status" value="1"/>
</dbReference>
<gene>
    <name evidence="5" type="ordered locus">DNO_0727</name>
</gene>
<dbReference type="InterPro" id="IPR032466">
    <property type="entry name" value="Metal_Hydrolase"/>
</dbReference>
<keyword evidence="3" id="KW-0378">Hydrolase</keyword>
<evidence type="ECO:0000256" key="2">
    <source>
        <dbReference type="ARBA" id="ARBA00022723"/>
    </source>
</evidence>
<dbReference type="PANTHER" id="PTHR46124:SF2">
    <property type="entry name" value="D-AMINOACYL-TRNA DEACYLASE"/>
    <property type="match status" value="1"/>
</dbReference>
<dbReference type="AlphaFoldDB" id="A5EV17"/>
<keyword evidence="6" id="KW-1185">Reference proteome</keyword>
<reference evidence="5 6" key="1">
    <citation type="journal article" date="2007" name="Nat. Biotechnol.">
        <title>Genome sequence and identification of candidate vaccine antigens from the animal pathogen Dichelobacter nodosus.</title>
        <authorList>
            <person name="Myers G.S."/>
            <person name="Parker D."/>
            <person name="Al-Hasani K."/>
            <person name="Kennan R.M."/>
            <person name="Seemann T."/>
            <person name="Ren Q."/>
            <person name="Badger J.H."/>
            <person name="Selengut J.D."/>
            <person name="Deboy R.T."/>
            <person name="Tettelin H."/>
            <person name="Boyce J.D."/>
            <person name="McCarl V.P."/>
            <person name="Han X."/>
            <person name="Nelson W.C."/>
            <person name="Madupu R."/>
            <person name="Mohamoud Y."/>
            <person name="Holley T."/>
            <person name="Fedorova N."/>
            <person name="Khouri H."/>
            <person name="Bottomley S.P."/>
            <person name="Whittington R.J."/>
            <person name="Adler B."/>
            <person name="Songer J.G."/>
            <person name="Rood J.I."/>
            <person name="Paulsen I.T."/>
        </authorList>
    </citation>
    <scope>NUCLEOTIDE SEQUENCE [LARGE SCALE GENOMIC DNA]</scope>
    <source>
        <strain evidence="5 6">VCS1703A</strain>
    </source>
</reference>
<dbReference type="InterPro" id="IPR001130">
    <property type="entry name" value="TatD-like"/>
</dbReference>
<keyword evidence="2 4" id="KW-0479">Metal-binding</keyword>
<dbReference type="SUPFAM" id="SSF51556">
    <property type="entry name" value="Metallo-dependent hydrolases"/>
    <property type="match status" value="1"/>
</dbReference>
<feature type="binding site" evidence="4">
    <location>
        <position position="207"/>
    </location>
    <ligand>
        <name>a divalent metal cation</name>
        <dbReference type="ChEBI" id="CHEBI:60240"/>
        <label>1</label>
    </ligand>
</feature>
<accession>A5EV17</accession>
<dbReference type="PANTHER" id="PTHR46124">
    <property type="entry name" value="D-AMINOACYL-TRNA DEACYLASE"/>
    <property type="match status" value="1"/>
</dbReference>
<sequence>MNPIIDIGCNLTSSRLYPEIPRILAEARAAGVVQQIITGSDWQSNELGLQLTEHYRELFTTAGFHPHHASQWNPQYHPALLQMICRDERVVAVGEMGLDYFRNLSSALQQQRCFHDQLAVASAVQKPVFLHMRAAFPDFQRILSSYLPSIPKAVWHCFTGTRSELHWALDHGLYIGITGWICDPKRGDNLRDIVAEIPDDRLMIESDAPYLTPKTLLPCPLNNEPKYLPEVLRVVAQCRQQTMSHVAAITTNNAHAFFNIKK</sequence>
<dbReference type="GO" id="GO:0016788">
    <property type="term" value="F:hydrolase activity, acting on ester bonds"/>
    <property type="evidence" value="ECO:0007669"/>
    <property type="project" value="InterPro"/>
</dbReference>